<organism evidence="3 4">
    <name type="scientific">Xenoophorus captivus</name>
    <dbReference type="NCBI Taxonomy" id="1517983"/>
    <lineage>
        <taxon>Eukaryota</taxon>
        <taxon>Metazoa</taxon>
        <taxon>Chordata</taxon>
        <taxon>Craniata</taxon>
        <taxon>Vertebrata</taxon>
        <taxon>Euteleostomi</taxon>
        <taxon>Actinopterygii</taxon>
        <taxon>Neopterygii</taxon>
        <taxon>Teleostei</taxon>
        <taxon>Neoteleostei</taxon>
        <taxon>Acanthomorphata</taxon>
        <taxon>Ovalentaria</taxon>
        <taxon>Atherinomorphae</taxon>
        <taxon>Cyprinodontiformes</taxon>
        <taxon>Goodeidae</taxon>
        <taxon>Xenoophorus</taxon>
    </lineage>
</organism>
<dbReference type="EMBL" id="JAHRIN010068070">
    <property type="protein sequence ID" value="MEQ2215237.1"/>
    <property type="molecule type" value="Genomic_DNA"/>
</dbReference>
<dbReference type="Pfam" id="PF02181">
    <property type="entry name" value="FH2"/>
    <property type="match status" value="1"/>
</dbReference>
<feature type="domain" description="FH2" evidence="2">
    <location>
        <begin position="73"/>
        <end position="170"/>
    </location>
</feature>
<evidence type="ECO:0000313" key="4">
    <source>
        <dbReference type="Proteomes" id="UP001434883"/>
    </source>
</evidence>
<evidence type="ECO:0000256" key="1">
    <source>
        <dbReference type="SAM" id="MobiDB-lite"/>
    </source>
</evidence>
<dbReference type="InterPro" id="IPR015425">
    <property type="entry name" value="FH2_Formin"/>
</dbReference>
<evidence type="ECO:0000259" key="2">
    <source>
        <dbReference type="PROSITE" id="PS51444"/>
    </source>
</evidence>
<dbReference type="PANTHER" id="PTHR46345">
    <property type="entry name" value="INVERTED FORMIN-2"/>
    <property type="match status" value="1"/>
</dbReference>
<feature type="compositionally biased region" description="Polar residues" evidence="1">
    <location>
        <begin position="30"/>
        <end position="41"/>
    </location>
</feature>
<dbReference type="PROSITE" id="PS51444">
    <property type="entry name" value="FH2"/>
    <property type="match status" value="1"/>
</dbReference>
<dbReference type="Proteomes" id="UP001434883">
    <property type="component" value="Unassembled WGS sequence"/>
</dbReference>
<reference evidence="3 4" key="1">
    <citation type="submission" date="2021-06" db="EMBL/GenBank/DDBJ databases">
        <authorList>
            <person name="Palmer J.M."/>
        </authorList>
    </citation>
    <scope>NUCLEOTIDE SEQUENCE [LARGE SCALE GENOMIC DNA]</scope>
    <source>
        <strain evidence="3 4">XC_2019</strain>
        <tissue evidence="3">Muscle</tissue>
    </source>
</reference>
<keyword evidence="4" id="KW-1185">Reference proteome</keyword>
<feature type="region of interest" description="Disordered" evidence="1">
    <location>
        <begin position="28"/>
        <end position="78"/>
    </location>
</feature>
<protein>
    <recommendedName>
        <fullName evidence="2">FH2 domain-containing protein</fullName>
    </recommendedName>
</protein>
<gene>
    <name evidence="3" type="ORF">XENOCAPTIV_029414</name>
</gene>
<evidence type="ECO:0000313" key="3">
    <source>
        <dbReference type="EMBL" id="MEQ2215237.1"/>
    </source>
</evidence>
<dbReference type="PANTHER" id="PTHR46345:SF11">
    <property type="entry name" value="FORMIN-J-LIKE"/>
    <property type="match status" value="1"/>
</dbReference>
<dbReference type="Gene3D" id="1.20.58.2220">
    <property type="entry name" value="Formin, FH2 domain"/>
    <property type="match status" value="1"/>
</dbReference>
<dbReference type="InterPro" id="IPR042201">
    <property type="entry name" value="FH2_Formin_sf"/>
</dbReference>
<proteinExistence type="predicted"/>
<feature type="compositionally biased region" description="Pro residues" evidence="1">
    <location>
        <begin position="49"/>
        <end position="66"/>
    </location>
</feature>
<comment type="caution">
    <text evidence="3">The sequence shown here is derived from an EMBL/GenBank/DDBJ whole genome shotgun (WGS) entry which is preliminary data.</text>
</comment>
<dbReference type="SUPFAM" id="SSF101447">
    <property type="entry name" value="Formin homology 2 domain (FH2 domain)"/>
    <property type="match status" value="1"/>
</dbReference>
<accession>A0ABV0S3T6</accession>
<sequence length="170" mass="18548">MHVMGSVSPANNIEGLSFHEDVAVAEAMSPPSSVRFSHNSKNGTNLLDNPPPPPAPLPPPPPPPLLPTGLAGNPGGLKKKKRVRSFFWKTIPAEKVKGRANLWTQGQVEQNFQIDVQKIEELFTQNDGPPTSTTIRGGRARVSRESKDEVSILDAKRGLNIAIFLKQFKK</sequence>
<name>A0ABV0S3T6_9TELE</name>